<name>A0A922IPV0_SCHHA</name>
<gene>
    <name evidence="1" type="primary">JMJD6_6</name>
    <name evidence="1" type="ORF">MS3_00010941</name>
</gene>
<comment type="caution">
    <text evidence="1">The sequence shown here is derived from an EMBL/GenBank/DDBJ whole genome shotgun (WGS) entry which is preliminary data.</text>
</comment>
<reference evidence="1" key="4">
    <citation type="journal article" date="2022" name="PLoS Pathog.">
        <title>Chromosome-level genome of Schistosoma haematobium underpins genome-wide explorations of molecular variation.</title>
        <authorList>
            <person name="Stroehlein A.J."/>
            <person name="Korhonen P.K."/>
            <person name="Lee V.V."/>
            <person name="Ralph S.A."/>
            <person name="Mentink-Kane M."/>
            <person name="You H."/>
            <person name="McManus D.P."/>
            <person name="Tchuente L.T."/>
            <person name="Stothard J.R."/>
            <person name="Kaur P."/>
            <person name="Dudchenko O."/>
            <person name="Aiden E.L."/>
            <person name="Yang B."/>
            <person name="Yang H."/>
            <person name="Emery A.M."/>
            <person name="Webster B.L."/>
            <person name="Brindley P.J."/>
            <person name="Rollinson D."/>
            <person name="Chang B.C.H."/>
            <person name="Gasser R.B."/>
            <person name="Young N.D."/>
        </authorList>
    </citation>
    <scope>NUCLEOTIDE SEQUENCE</scope>
</reference>
<dbReference type="AlphaFoldDB" id="A0A922IPV0"/>
<accession>A0A922IPV0</accession>
<dbReference type="RefSeq" id="XP_051066713.1">
    <property type="nucleotide sequence ID" value="XM_051219353.1"/>
</dbReference>
<proteinExistence type="predicted"/>
<evidence type="ECO:0000313" key="1">
    <source>
        <dbReference type="EMBL" id="KAH9583405.1"/>
    </source>
</evidence>
<organism evidence="1 2">
    <name type="scientific">Schistosoma haematobium</name>
    <name type="common">Blood fluke</name>
    <dbReference type="NCBI Taxonomy" id="6185"/>
    <lineage>
        <taxon>Eukaryota</taxon>
        <taxon>Metazoa</taxon>
        <taxon>Spiralia</taxon>
        <taxon>Lophotrochozoa</taxon>
        <taxon>Platyhelminthes</taxon>
        <taxon>Trematoda</taxon>
        <taxon>Digenea</taxon>
        <taxon>Strigeidida</taxon>
        <taxon>Schistosomatoidea</taxon>
        <taxon>Schistosomatidae</taxon>
        <taxon>Schistosoma</taxon>
    </lineage>
</organism>
<sequence length="535" mass="59738">MFEAKISPLGKNSTVNFCESQLIAFTGSNLAGKSNLTLKDTSVVNQAEKLQFVNVELSVPPYATATYTILITITGKLKTEPCSVDYLLTENNSTKNVSKTPVVTIEKVEPRNSQPTVNFSTIVEVRVKFIEDFVYMPITFQLQVNSNEAIIIRQSIQTIGYLLKAVALVGYDFSVKPYVRVDYGPLCTINRIFYCTLFKHTLYVMGDCNATTTINYAFPTFVNISGSTKNFTAQTLVLSPIPSFPIYTDIMIEVSPSSVTLQPGTVSVPIMRNTLSLSVDIQLSDSKIVENGTVWPLQITGRFNAVTNISKVSVSCVRTGSEKPSIHVVLSQLSSFTFSDYPDRDVVYLQTTVQMMNGTGLECERQSIIFYLSPEIKSISLVNQTGNIDNVTLKTPLNPVTKSVQFIAGRLYFGAKYEVIFSLKFNPSLSTTIVKYPILVEIVCKPYERGSPVVNSCAKQKFYKFKSHLRVQLDHTYPYNLPHYVAMRNPLVQLPDRQANTFLNVGDLLFYCARAFSIKGSLDLVRRCFKISKLP</sequence>
<evidence type="ECO:0000313" key="2">
    <source>
        <dbReference type="Proteomes" id="UP000471633"/>
    </source>
</evidence>
<reference evidence="1" key="2">
    <citation type="journal article" date="2019" name="Gigascience">
        <title>High-quality Schistosoma haematobium genome achieved by single-molecule and long-range sequencing.</title>
        <authorList>
            <person name="Stroehlein A.J."/>
            <person name="Korhonen P.K."/>
            <person name="Chong T.M."/>
            <person name="Lim Y.L."/>
            <person name="Chan K.G."/>
            <person name="Webster B."/>
            <person name="Rollinson D."/>
            <person name="Brindley P.J."/>
            <person name="Gasser R.B."/>
            <person name="Young N.D."/>
        </authorList>
    </citation>
    <scope>NUCLEOTIDE SEQUENCE</scope>
</reference>
<dbReference type="GeneID" id="24597873"/>
<reference evidence="1" key="1">
    <citation type="journal article" date="2012" name="Nat. Genet.">
        <title>Whole-genome sequence of Schistosoma haematobium.</title>
        <authorList>
            <person name="Young N.D."/>
            <person name="Jex A.R."/>
            <person name="Li B."/>
            <person name="Liu S."/>
            <person name="Yang L."/>
            <person name="Xiong Z."/>
            <person name="Li Y."/>
            <person name="Cantacessi C."/>
            <person name="Hall R.S."/>
            <person name="Xu X."/>
            <person name="Chen F."/>
            <person name="Wu X."/>
            <person name="Zerlotini A."/>
            <person name="Oliveira G."/>
            <person name="Hofmann A."/>
            <person name="Zhang G."/>
            <person name="Fang X."/>
            <person name="Kang Y."/>
            <person name="Campbell B.E."/>
            <person name="Loukas A."/>
            <person name="Ranganathan S."/>
            <person name="Rollinson D."/>
            <person name="Rinaldi G."/>
            <person name="Brindley P.J."/>
            <person name="Yang H."/>
            <person name="Wang J."/>
            <person name="Wang J."/>
            <person name="Gasser R.B."/>
        </authorList>
    </citation>
    <scope>NUCLEOTIDE SEQUENCE</scope>
</reference>
<dbReference type="EMBL" id="AMPZ03000005">
    <property type="protein sequence ID" value="KAH9583405.1"/>
    <property type="molecule type" value="Genomic_DNA"/>
</dbReference>
<dbReference type="KEGG" id="shx:MS3_00010941"/>
<reference evidence="1" key="3">
    <citation type="submission" date="2021-06" db="EMBL/GenBank/DDBJ databases">
        <title>Chromosome-level genome assembly for S. haematobium.</title>
        <authorList>
            <person name="Stroehlein A.J."/>
        </authorList>
    </citation>
    <scope>NUCLEOTIDE SEQUENCE</scope>
</reference>
<keyword evidence="2" id="KW-1185">Reference proteome</keyword>
<protein>
    <submittedName>
        <fullName evidence="1">Jumonji domain-containing protein 6</fullName>
    </submittedName>
</protein>
<dbReference type="Proteomes" id="UP000471633">
    <property type="component" value="Unassembled WGS sequence"/>
</dbReference>
<dbReference type="CTD" id="24597873"/>